<dbReference type="AlphaFoldDB" id="A0A0B7N1C4"/>
<dbReference type="Proteomes" id="UP000054107">
    <property type="component" value="Unassembled WGS sequence"/>
</dbReference>
<gene>
    <name evidence="2" type="primary">PARPA_02669.1 scaffold 5175</name>
    <name evidence="3" type="synonym">PARPA_10238.1 scaffold 40051</name>
</gene>
<evidence type="ECO:0000313" key="3">
    <source>
        <dbReference type="EMBL" id="CEP15984.1"/>
    </source>
</evidence>
<reference evidence="2 4" key="1">
    <citation type="submission" date="2014-09" db="EMBL/GenBank/DDBJ databases">
        <authorList>
            <person name="Ellenberger Sabrina"/>
        </authorList>
    </citation>
    <scope>NUCLEOTIDE SEQUENCE [LARGE SCALE GENOMIC DNA]</scope>
    <source>
        <strain evidence="2 4">CBS 412.66</strain>
    </source>
</reference>
<evidence type="ECO:0000313" key="2">
    <source>
        <dbReference type="EMBL" id="CEP09193.1"/>
    </source>
</evidence>
<keyword evidence="4" id="KW-1185">Reference proteome</keyword>
<dbReference type="OrthoDB" id="2299029at2759"/>
<protein>
    <submittedName>
        <fullName evidence="2">Uncharacterized protein</fullName>
    </submittedName>
</protein>
<feature type="coiled-coil region" evidence="1">
    <location>
        <begin position="574"/>
        <end position="724"/>
    </location>
</feature>
<organism evidence="2 4">
    <name type="scientific">Parasitella parasitica</name>
    <dbReference type="NCBI Taxonomy" id="35722"/>
    <lineage>
        <taxon>Eukaryota</taxon>
        <taxon>Fungi</taxon>
        <taxon>Fungi incertae sedis</taxon>
        <taxon>Mucoromycota</taxon>
        <taxon>Mucoromycotina</taxon>
        <taxon>Mucoromycetes</taxon>
        <taxon>Mucorales</taxon>
        <taxon>Mucorineae</taxon>
        <taxon>Mucoraceae</taxon>
        <taxon>Parasitella</taxon>
    </lineage>
</organism>
<evidence type="ECO:0000256" key="1">
    <source>
        <dbReference type="SAM" id="Coils"/>
    </source>
</evidence>
<evidence type="ECO:0000313" key="4">
    <source>
        <dbReference type="Proteomes" id="UP000054107"/>
    </source>
</evidence>
<dbReference type="EMBL" id="LN721277">
    <property type="protein sequence ID" value="CEP09193.1"/>
    <property type="molecule type" value="Genomic_DNA"/>
</dbReference>
<dbReference type="EMBL" id="LN732826">
    <property type="protein sequence ID" value="CEP15984.1"/>
    <property type="molecule type" value="Genomic_DNA"/>
</dbReference>
<dbReference type="STRING" id="35722.A0A0B7N1C4"/>
<keyword evidence="1" id="KW-0175">Coiled coil</keyword>
<proteinExistence type="predicted"/>
<sequence length="748" mass="88545">MENTKTQQEYKYFVGIDFGPETTSCHYVINDNKFKKIEKNRGDIGFWPGQSVLTHEIASAIGYTDSTKPNMYIGGRVFTYPEVVGNLPNKLDSPEGRKSCADFFKTYNDHVLERINRKLKEMEHFREDLNYEAATIDNIQYCFLLQSAHYKENLLEALKQAGIHRDEDPEDKIVIVDKHLAMAKKVSRQGGIKNNSIICDIGSDFTRIRSVEITRKQHLDVRASSDWITFNNLGDEKIDQVAKDLAMEDMKKQGLDTHEKSDFILENAMEYFRKNMKYTIQFQDLEKEHFARVVLPEEKKSIYISFPRKDLKEKAYDPLFNEIIESVAKFYESESAVHVFLSGRLSKLGYWRPKMLKKFSERLEQDAQDGVNKELSEELQQVIERTLNQNLDDLRECSVQSLHSRTKEYKRECIVNKKYNELLGDFDKLIDSRWFLKPALKSELDKVLKEIQLEKDVSLVQLREGLRQKSHSLDECLKANVETKLNNLDLQEILQDFKKNNIDEILREITEEMFYEQFDKFKTPQLLKESDAVFNQKFEELEQNSSEMMKLQNGDAKKRLTKDRLIGILLDKEWRNLRDELNKEEREEMESRRQKIAQKENEEYLNRLHQKKSKEDLRQEWEKFYKIRLACIPSKSWRQELREAETDFQEELQKMEEGLEDTFEEESKEELSKRLEDFNGEFNQQFSTLKKAFTLKFDSLERKMRALINEKERARVQNEDFNCNKIIWSLDYGMLPAKVAADFLIPDF</sequence>
<accession>A0A0B7N1C4</accession>
<name>A0A0B7N1C4_9FUNG</name>